<reference evidence="2 3" key="1">
    <citation type="submission" date="2021-07" db="EMBL/GenBank/DDBJ databases">
        <authorList>
            <person name="Palmer J.M."/>
        </authorList>
    </citation>
    <scope>NUCLEOTIDE SEQUENCE [LARGE SCALE GENOMIC DNA]</scope>
    <source>
        <strain evidence="2 3">AT_MEX2019</strain>
        <tissue evidence="2">Muscle</tissue>
    </source>
</reference>
<dbReference type="Proteomes" id="UP001345963">
    <property type="component" value="Unassembled WGS sequence"/>
</dbReference>
<sequence>MSPCWQADITLQTGSKSVIRSLDHIHKVKSRERNCVPESPQQRPCLYNTEWSGFSGLKEGQRYRNTAHRSHAVRPGQPKATPPHSYGG</sequence>
<name>A0ABU7CBC1_9TELE</name>
<protein>
    <submittedName>
        <fullName evidence="2">Uncharacterized protein</fullName>
    </submittedName>
</protein>
<evidence type="ECO:0000313" key="2">
    <source>
        <dbReference type="EMBL" id="MED6259565.1"/>
    </source>
</evidence>
<evidence type="ECO:0000313" key="3">
    <source>
        <dbReference type="Proteomes" id="UP001345963"/>
    </source>
</evidence>
<gene>
    <name evidence="2" type="ORF">ATANTOWER_025359</name>
</gene>
<keyword evidence="3" id="KW-1185">Reference proteome</keyword>
<comment type="caution">
    <text evidence="2">The sequence shown here is derived from an EMBL/GenBank/DDBJ whole genome shotgun (WGS) entry which is preliminary data.</text>
</comment>
<dbReference type="EMBL" id="JAHUTI010084531">
    <property type="protein sequence ID" value="MED6259565.1"/>
    <property type="molecule type" value="Genomic_DNA"/>
</dbReference>
<accession>A0ABU7CBC1</accession>
<organism evidence="2 3">
    <name type="scientific">Ataeniobius toweri</name>
    <dbReference type="NCBI Taxonomy" id="208326"/>
    <lineage>
        <taxon>Eukaryota</taxon>
        <taxon>Metazoa</taxon>
        <taxon>Chordata</taxon>
        <taxon>Craniata</taxon>
        <taxon>Vertebrata</taxon>
        <taxon>Euteleostomi</taxon>
        <taxon>Actinopterygii</taxon>
        <taxon>Neopterygii</taxon>
        <taxon>Teleostei</taxon>
        <taxon>Neoteleostei</taxon>
        <taxon>Acanthomorphata</taxon>
        <taxon>Ovalentaria</taxon>
        <taxon>Atherinomorphae</taxon>
        <taxon>Cyprinodontiformes</taxon>
        <taxon>Goodeidae</taxon>
        <taxon>Ataeniobius</taxon>
    </lineage>
</organism>
<evidence type="ECO:0000256" key="1">
    <source>
        <dbReference type="SAM" id="MobiDB-lite"/>
    </source>
</evidence>
<feature type="region of interest" description="Disordered" evidence="1">
    <location>
        <begin position="64"/>
        <end position="88"/>
    </location>
</feature>
<proteinExistence type="predicted"/>